<evidence type="ECO:0000313" key="2">
    <source>
        <dbReference type="Proteomes" id="UP001209540"/>
    </source>
</evidence>
<gene>
    <name evidence="1" type="ORF">BDA99DRAFT_532189</name>
</gene>
<reference evidence="1" key="1">
    <citation type="journal article" date="2022" name="IScience">
        <title>Evolution of zygomycete secretomes and the origins of terrestrial fungal ecologies.</title>
        <authorList>
            <person name="Chang Y."/>
            <person name="Wang Y."/>
            <person name="Mondo S."/>
            <person name="Ahrendt S."/>
            <person name="Andreopoulos W."/>
            <person name="Barry K."/>
            <person name="Beard J."/>
            <person name="Benny G.L."/>
            <person name="Blankenship S."/>
            <person name="Bonito G."/>
            <person name="Cuomo C."/>
            <person name="Desiro A."/>
            <person name="Gervers K.A."/>
            <person name="Hundley H."/>
            <person name="Kuo A."/>
            <person name="LaButti K."/>
            <person name="Lang B.F."/>
            <person name="Lipzen A."/>
            <person name="O'Donnell K."/>
            <person name="Pangilinan J."/>
            <person name="Reynolds N."/>
            <person name="Sandor L."/>
            <person name="Smith M.E."/>
            <person name="Tsang A."/>
            <person name="Grigoriev I.V."/>
            <person name="Stajich J.E."/>
            <person name="Spatafora J.W."/>
        </authorList>
    </citation>
    <scope>NUCLEOTIDE SEQUENCE</scope>
    <source>
        <strain evidence="1">RSA 2281</strain>
    </source>
</reference>
<name>A0AAD5PLL0_9FUNG</name>
<proteinExistence type="predicted"/>
<dbReference type="Proteomes" id="UP001209540">
    <property type="component" value="Unassembled WGS sequence"/>
</dbReference>
<comment type="caution">
    <text evidence="1">The sequence shown here is derived from an EMBL/GenBank/DDBJ whole genome shotgun (WGS) entry which is preliminary data.</text>
</comment>
<accession>A0AAD5PLL0</accession>
<dbReference type="EMBL" id="JAIXMP010000002">
    <property type="protein sequence ID" value="KAI9277112.1"/>
    <property type="molecule type" value="Genomic_DNA"/>
</dbReference>
<sequence length="241" mass="27410">MGHMVEKYLNGIPSTSFIRFTNGTSNYRKQTELNEYTTEELLELLECKPFSFGKITNNINNATLCRGPDKKEECNEGDYSMIDNWTWRHTCGNRFCVVLEAGRHWLNIHQLAYVNFKHLLGRTDENIIIVKCPSLKKIKKHGLPYVVFLLLSFPEEFDAKQCILLRFTFIDNILRALSGVTAVLLLSQTLQNQDTEAECRSVPKHMITNAIITSTGETAGTRYIMAASESISKSHAEAKAR</sequence>
<dbReference type="AlphaFoldDB" id="A0AAD5PLL0"/>
<reference evidence="1" key="2">
    <citation type="submission" date="2023-02" db="EMBL/GenBank/DDBJ databases">
        <authorList>
            <consortium name="DOE Joint Genome Institute"/>
            <person name="Mondo S.J."/>
            <person name="Chang Y."/>
            <person name="Wang Y."/>
            <person name="Ahrendt S."/>
            <person name="Andreopoulos W."/>
            <person name="Barry K."/>
            <person name="Beard J."/>
            <person name="Benny G.L."/>
            <person name="Blankenship S."/>
            <person name="Bonito G."/>
            <person name="Cuomo C."/>
            <person name="Desiro A."/>
            <person name="Gervers K.A."/>
            <person name="Hundley H."/>
            <person name="Kuo A."/>
            <person name="LaButti K."/>
            <person name="Lang B.F."/>
            <person name="Lipzen A."/>
            <person name="O'Donnell K."/>
            <person name="Pangilinan J."/>
            <person name="Reynolds N."/>
            <person name="Sandor L."/>
            <person name="Smith M.W."/>
            <person name="Tsang A."/>
            <person name="Grigoriev I.V."/>
            <person name="Stajich J.E."/>
            <person name="Spatafora J.W."/>
        </authorList>
    </citation>
    <scope>NUCLEOTIDE SEQUENCE</scope>
    <source>
        <strain evidence="1">RSA 2281</strain>
    </source>
</reference>
<organism evidence="1 2">
    <name type="scientific">Phascolomyces articulosus</name>
    <dbReference type="NCBI Taxonomy" id="60185"/>
    <lineage>
        <taxon>Eukaryota</taxon>
        <taxon>Fungi</taxon>
        <taxon>Fungi incertae sedis</taxon>
        <taxon>Mucoromycota</taxon>
        <taxon>Mucoromycotina</taxon>
        <taxon>Mucoromycetes</taxon>
        <taxon>Mucorales</taxon>
        <taxon>Lichtheimiaceae</taxon>
        <taxon>Phascolomyces</taxon>
    </lineage>
</organism>
<protein>
    <submittedName>
        <fullName evidence="1">Uncharacterized protein</fullName>
    </submittedName>
</protein>
<evidence type="ECO:0000313" key="1">
    <source>
        <dbReference type="EMBL" id="KAI9277112.1"/>
    </source>
</evidence>
<keyword evidence="2" id="KW-1185">Reference proteome</keyword>